<gene>
    <name evidence="1" type="ORF">EQU50_02550</name>
</gene>
<evidence type="ECO:0000313" key="1">
    <source>
        <dbReference type="EMBL" id="RZI46484.1"/>
    </source>
</evidence>
<sequence length="86" mass="10355">MMRIFYVITFSTLLMTNLASSLTATEDDFSFKQARARKIEMDQSKEKVCVGFKKAKLNRNPIDYEFLNFSNYHVNWQRFFKVQNRR</sequence>
<dbReference type="RefSeq" id="WP_130153586.1">
    <property type="nucleotide sequence ID" value="NZ_SCFB01000004.1"/>
</dbReference>
<reference evidence="1 2" key="1">
    <citation type="submission" date="2018-10" db="EMBL/GenBank/DDBJ databases">
        <title>An updated phylogeny of the Alphaproteobacteria reveals that the parasitic Rickettsiales and Holosporales have independent origins.</title>
        <authorList>
            <person name="Munoz-Gomez S.A."/>
            <person name="Hess S."/>
            <person name="Burger G."/>
            <person name="Lang B.F."/>
            <person name="Susko E."/>
            <person name="Slamovits C.H."/>
            <person name="Roger A.J."/>
        </authorList>
    </citation>
    <scope>NUCLEOTIDE SEQUENCE [LARGE SCALE GENOMIC DNA]</scope>
    <source>
        <strain evidence="1">HOLO01</strain>
    </source>
</reference>
<dbReference type="AlphaFoldDB" id="A0A4Q7DK91"/>
<organism evidence="1 2">
    <name type="scientific">Candidatus Finniella inopinata</name>
    <dbReference type="NCBI Taxonomy" id="1696036"/>
    <lineage>
        <taxon>Bacteria</taxon>
        <taxon>Pseudomonadati</taxon>
        <taxon>Pseudomonadota</taxon>
        <taxon>Alphaproteobacteria</taxon>
        <taxon>Holosporales</taxon>
        <taxon>Candidatus Paracaedibacteraceae</taxon>
        <taxon>Candidatus Finniella</taxon>
    </lineage>
</organism>
<keyword evidence="2" id="KW-1185">Reference proteome</keyword>
<proteinExistence type="predicted"/>
<dbReference type="Proteomes" id="UP000293550">
    <property type="component" value="Unassembled WGS sequence"/>
</dbReference>
<evidence type="ECO:0000313" key="2">
    <source>
        <dbReference type="Proteomes" id="UP000293550"/>
    </source>
</evidence>
<accession>A0A4Q7DK91</accession>
<protein>
    <submittedName>
        <fullName evidence="1">Uncharacterized protein</fullName>
    </submittedName>
</protein>
<name>A0A4Q7DK91_9PROT</name>
<comment type="caution">
    <text evidence="1">The sequence shown here is derived from an EMBL/GenBank/DDBJ whole genome shotgun (WGS) entry which is preliminary data.</text>
</comment>
<dbReference type="EMBL" id="SCFB01000004">
    <property type="protein sequence ID" value="RZI46484.1"/>
    <property type="molecule type" value="Genomic_DNA"/>
</dbReference>